<dbReference type="Proteomes" id="UP001243717">
    <property type="component" value="Unassembled WGS sequence"/>
</dbReference>
<reference evidence="1 2" key="1">
    <citation type="submission" date="2023-04" db="EMBL/GenBank/DDBJ databases">
        <title>A novel bacteria isolated from coastal sediment.</title>
        <authorList>
            <person name="Liu X.-J."/>
            <person name="Du Z.-J."/>
        </authorList>
    </citation>
    <scope>NUCLEOTIDE SEQUENCE [LARGE SCALE GENOMIC DNA]</scope>
    <source>
        <strain evidence="1 2">SDUM461004</strain>
    </source>
</reference>
<keyword evidence="2" id="KW-1185">Reference proteome</keyword>
<evidence type="ECO:0008006" key="3">
    <source>
        <dbReference type="Google" id="ProtNLM"/>
    </source>
</evidence>
<evidence type="ECO:0000313" key="1">
    <source>
        <dbReference type="EMBL" id="MDQ8192785.1"/>
    </source>
</evidence>
<accession>A0ABU1ADJ7</accession>
<evidence type="ECO:0000313" key="2">
    <source>
        <dbReference type="Proteomes" id="UP001243717"/>
    </source>
</evidence>
<protein>
    <recommendedName>
        <fullName evidence="3">SMODS-associated and fused to various effectors domain-containing protein</fullName>
    </recommendedName>
</protein>
<gene>
    <name evidence="1" type="ORF">QEH59_00010</name>
</gene>
<name>A0ABU1ADJ7_9BACT</name>
<dbReference type="EMBL" id="JARXIC010000001">
    <property type="protein sequence ID" value="MDQ8192785.1"/>
    <property type="molecule type" value="Genomic_DNA"/>
</dbReference>
<comment type="caution">
    <text evidence="1">The sequence shown here is derived from an EMBL/GenBank/DDBJ whole genome shotgun (WGS) entry which is preliminary data.</text>
</comment>
<organism evidence="1 2">
    <name type="scientific">Thalassobacterium sedimentorum</name>
    <dbReference type="NCBI Taxonomy" id="3041258"/>
    <lineage>
        <taxon>Bacteria</taxon>
        <taxon>Pseudomonadati</taxon>
        <taxon>Verrucomicrobiota</taxon>
        <taxon>Opitutia</taxon>
        <taxon>Puniceicoccales</taxon>
        <taxon>Coraliomargaritaceae</taxon>
        <taxon>Thalassobacterium</taxon>
    </lineage>
</organism>
<sequence length="306" mass="34137">MNFRKMLRIVDSTKQLDGYAFGLFCRSHESRSSHSYSSKFCKRPISKLNLIALDGLNDCNSWQEHVGAFAEVASSEVSALFRGQIADGDRLVVDYSSMPKAILAEVVSELDHLYHVEGLSLVCDFVYSHAEYSAPLEHYGPIVFNNYITPYFVGSNLSAAGPTSVILGVGYERDVALGVIEEQEPRQCIIFRPCDHDPQYTKAIDDTNLGLFELFPARDVVEYSVNSPAGVYNSLCSVVRGLERKNTRPVVIPLGPKIFSLCALLACCSFERSFSVWRVESDSSNRKVDRIPNGNISITRVKWGDR</sequence>
<proteinExistence type="predicted"/>